<dbReference type="EMBL" id="BAABDU010000010">
    <property type="protein sequence ID" value="GAA3782341.1"/>
    <property type="molecule type" value="Genomic_DNA"/>
</dbReference>
<evidence type="ECO:0000256" key="7">
    <source>
        <dbReference type="SAM" id="Phobius"/>
    </source>
</evidence>
<evidence type="ECO:0000256" key="4">
    <source>
        <dbReference type="ARBA" id="ARBA00022692"/>
    </source>
</evidence>
<evidence type="ECO:0000256" key="2">
    <source>
        <dbReference type="ARBA" id="ARBA00005551"/>
    </source>
</evidence>
<evidence type="ECO:0000256" key="3">
    <source>
        <dbReference type="ARBA" id="ARBA00022448"/>
    </source>
</evidence>
<feature type="transmembrane region" description="Helical" evidence="7">
    <location>
        <begin position="294"/>
        <end position="312"/>
    </location>
</feature>
<sequence>MLSQLFSGISVMSFVILLLILLLRRLKQPYFIAYIGSGVLLGPYVFNVIHEVDVILELGEIGIVFLLFSIGNEIDLQYLKHNFFKPLLIALVQLILSLTFMYFIGTYAGWKSTTILLTAFVISLSSSAIVFQYLERTGEITSRLGTITCGVLLIQDILVIPMMLVLNYMSGTAVSSVQFLKVFLGGVLMIVFLRIAVSSKRFKFPIGKEIASDHELQIFVGFALCFGMSWLSGWFGLSTAFGAFVSGIVIGHDKATRWLGKSLTPFKVFFMAFFFMAVGLQLDVHFFAKNALTIIVISLAVLLINSFLNAIVFKIVKNSWRDSIYGGALLAQIGEFSFVLMSMAAALKLVEDYTYQLTLSVITLTMFLTTVWLMIIQELIYSKNPH</sequence>
<reference evidence="10" key="1">
    <citation type="journal article" date="2019" name="Int. J. Syst. Evol. Microbiol.">
        <title>The Global Catalogue of Microorganisms (GCM) 10K type strain sequencing project: providing services to taxonomists for standard genome sequencing and annotation.</title>
        <authorList>
            <consortium name="The Broad Institute Genomics Platform"/>
            <consortium name="The Broad Institute Genome Sequencing Center for Infectious Disease"/>
            <person name="Wu L."/>
            <person name="Ma J."/>
        </authorList>
    </citation>
    <scope>NUCLEOTIDE SEQUENCE [LARGE SCALE GENOMIC DNA]</scope>
    <source>
        <strain evidence="10">JCM 17337</strain>
    </source>
</reference>
<name>A0ABP7H474_9FLAO</name>
<comment type="subcellular location">
    <subcellularLocation>
        <location evidence="1">Membrane</location>
        <topology evidence="1">Multi-pass membrane protein</topology>
    </subcellularLocation>
</comment>
<dbReference type="InterPro" id="IPR006153">
    <property type="entry name" value="Cation/H_exchanger_TM"/>
</dbReference>
<feature type="transmembrane region" description="Helical" evidence="7">
    <location>
        <begin position="86"/>
        <end position="108"/>
    </location>
</feature>
<evidence type="ECO:0000256" key="6">
    <source>
        <dbReference type="ARBA" id="ARBA00023136"/>
    </source>
</evidence>
<feature type="transmembrane region" description="Helical" evidence="7">
    <location>
        <begin position="146"/>
        <end position="166"/>
    </location>
</feature>
<feature type="transmembrane region" description="Helical" evidence="7">
    <location>
        <begin position="6"/>
        <end position="23"/>
    </location>
</feature>
<keyword evidence="5 7" id="KW-1133">Transmembrane helix</keyword>
<evidence type="ECO:0000256" key="1">
    <source>
        <dbReference type="ARBA" id="ARBA00004141"/>
    </source>
</evidence>
<feature type="transmembrane region" description="Helical" evidence="7">
    <location>
        <begin position="239"/>
        <end position="256"/>
    </location>
</feature>
<feature type="domain" description="Cation/H+ exchanger transmembrane" evidence="8">
    <location>
        <begin position="15"/>
        <end position="373"/>
    </location>
</feature>
<evidence type="ECO:0000313" key="9">
    <source>
        <dbReference type="EMBL" id="GAA3782341.1"/>
    </source>
</evidence>
<protein>
    <submittedName>
        <fullName evidence="9">Cation:proton antiporter</fullName>
    </submittedName>
</protein>
<feature type="transmembrane region" description="Helical" evidence="7">
    <location>
        <begin position="324"/>
        <end position="347"/>
    </location>
</feature>
<keyword evidence="6 7" id="KW-0472">Membrane</keyword>
<evidence type="ECO:0000313" key="10">
    <source>
        <dbReference type="Proteomes" id="UP001500748"/>
    </source>
</evidence>
<gene>
    <name evidence="9" type="ORF">GCM10022423_43680</name>
</gene>
<dbReference type="Pfam" id="PF00999">
    <property type="entry name" value="Na_H_Exchanger"/>
    <property type="match status" value="1"/>
</dbReference>
<dbReference type="PANTHER" id="PTHR42751:SF3">
    <property type="entry name" value="SODIUM_GLUTAMATE SYMPORTER"/>
    <property type="match status" value="1"/>
</dbReference>
<dbReference type="InterPro" id="IPR038770">
    <property type="entry name" value="Na+/solute_symporter_sf"/>
</dbReference>
<proteinExistence type="inferred from homology"/>
<keyword evidence="4 7" id="KW-0812">Transmembrane</keyword>
<keyword evidence="10" id="KW-1185">Reference proteome</keyword>
<dbReference type="PANTHER" id="PTHR42751">
    <property type="entry name" value="SODIUM/HYDROGEN EXCHANGER FAMILY/TRKA DOMAIN PROTEIN"/>
    <property type="match status" value="1"/>
</dbReference>
<dbReference type="RefSeq" id="WP_345146918.1">
    <property type="nucleotide sequence ID" value="NZ_BAABDU010000010.1"/>
</dbReference>
<feature type="transmembrane region" description="Helical" evidence="7">
    <location>
        <begin position="178"/>
        <end position="196"/>
    </location>
</feature>
<evidence type="ECO:0000259" key="8">
    <source>
        <dbReference type="Pfam" id="PF00999"/>
    </source>
</evidence>
<feature type="transmembrane region" description="Helical" evidence="7">
    <location>
        <begin position="268"/>
        <end position="288"/>
    </location>
</feature>
<feature type="transmembrane region" description="Helical" evidence="7">
    <location>
        <begin position="353"/>
        <end position="376"/>
    </location>
</feature>
<dbReference type="Gene3D" id="1.20.1530.20">
    <property type="match status" value="1"/>
</dbReference>
<comment type="caution">
    <text evidence="9">The sequence shown here is derived from an EMBL/GenBank/DDBJ whole genome shotgun (WGS) entry which is preliminary data.</text>
</comment>
<feature type="transmembrane region" description="Helical" evidence="7">
    <location>
        <begin position="30"/>
        <end position="49"/>
    </location>
</feature>
<dbReference type="Proteomes" id="UP001500748">
    <property type="component" value="Unassembled WGS sequence"/>
</dbReference>
<keyword evidence="3" id="KW-0813">Transport</keyword>
<organism evidence="9 10">
    <name type="scientific">Flavobacterium ginsengiterrae</name>
    <dbReference type="NCBI Taxonomy" id="871695"/>
    <lineage>
        <taxon>Bacteria</taxon>
        <taxon>Pseudomonadati</taxon>
        <taxon>Bacteroidota</taxon>
        <taxon>Flavobacteriia</taxon>
        <taxon>Flavobacteriales</taxon>
        <taxon>Flavobacteriaceae</taxon>
        <taxon>Flavobacterium</taxon>
    </lineage>
</organism>
<feature type="transmembrane region" description="Helical" evidence="7">
    <location>
        <begin position="114"/>
        <end position="134"/>
    </location>
</feature>
<accession>A0ABP7H474</accession>
<comment type="similarity">
    <text evidence="2">Belongs to the monovalent cation:proton antiporter 2 (CPA2) transporter (TC 2.A.37) family.</text>
</comment>
<evidence type="ECO:0000256" key="5">
    <source>
        <dbReference type="ARBA" id="ARBA00022989"/>
    </source>
</evidence>